<dbReference type="Gene3D" id="3.30.310.40">
    <property type="match status" value="1"/>
</dbReference>
<evidence type="ECO:0000256" key="3">
    <source>
        <dbReference type="ARBA" id="ARBA00023204"/>
    </source>
</evidence>
<dbReference type="InterPro" id="IPR011257">
    <property type="entry name" value="DNA_glycosylase"/>
</dbReference>
<keyword evidence="10" id="KW-1185">Reference proteome</keyword>
<evidence type="ECO:0000313" key="9">
    <source>
        <dbReference type="EMBL" id="CAI8017241.1"/>
    </source>
</evidence>
<proteinExistence type="predicted"/>
<reference evidence="9" key="1">
    <citation type="submission" date="2023-03" db="EMBL/GenBank/DDBJ databases">
        <authorList>
            <person name="Steffen K."/>
            <person name="Cardenas P."/>
        </authorList>
    </citation>
    <scope>NUCLEOTIDE SEQUENCE</scope>
</reference>
<dbReference type="PANTHER" id="PTHR10242">
    <property type="entry name" value="8-OXOGUANINE DNA GLYCOSYLASE"/>
    <property type="match status" value="1"/>
</dbReference>
<dbReference type="SUPFAM" id="SSF55945">
    <property type="entry name" value="TATA-box binding protein-like"/>
    <property type="match status" value="1"/>
</dbReference>
<keyword evidence="4 9" id="KW-0456">Lyase</keyword>
<feature type="region of interest" description="Disordered" evidence="7">
    <location>
        <begin position="271"/>
        <end position="312"/>
    </location>
</feature>
<evidence type="ECO:0000256" key="1">
    <source>
        <dbReference type="ARBA" id="ARBA00022763"/>
    </source>
</evidence>
<dbReference type="InterPro" id="IPR052054">
    <property type="entry name" value="Oxidative_DNA_repair_enzyme"/>
</dbReference>
<sequence>MTREAMKKQWESIPVVSKEMNMELTLSSGQAFRWVQLEEEEEKVWAGTVGEKLFILRHHDDELQYRVATPTSDPSEDRQTLVDYFRLDVDLPSLYQQWSRDDNFRKKASCCQGIRLLQQPPLEALLAFICSSNNHISRISAMVLRLCERYGRFLGRIGDRDFHSFPTITSLVGVVKEAVLRDLGFGYRARRGGETWLELLRQQPYEDAKAELQQLPGVGSKRDYRVGGGSSSLTPAVYCRVGDKFREVFGETAGWAQAVLFTAELQMQKLGTQTGERRADKKTAGHKMPRKVRMPLSQDECQDKRKTKRLKL</sequence>
<evidence type="ECO:0000256" key="5">
    <source>
        <dbReference type="ARBA" id="ARBA00023268"/>
    </source>
</evidence>
<keyword evidence="6" id="KW-0326">Glycosidase</keyword>
<keyword evidence="5" id="KW-0511">Multifunctional enzyme</keyword>
<dbReference type="GO" id="GO:0006289">
    <property type="term" value="P:nucleotide-excision repair"/>
    <property type="evidence" value="ECO:0007669"/>
    <property type="project" value="InterPro"/>
</dbReference>
<dbReference type="Pfam" id="PF07934">
    <property type="entry name" value="OGG_N"/>
    <property type="match status" value="1"/>
</dbReference>
<protein>
    <submittedName>
        <fullName evidence="9">N-glycosylase/DNA lyase</fullName>
    </submittedName>
</protein>
<comment type="caution">
    <text evidence="9">The sequence shown here is derived from an EMBL/GenBank/DDBJ whole genome shotgun (WGS) entry which is preliminary data.</text>
</comment>
<feature type="domain" description="8-oxoguanine DNA glycosylase N-terminal" evidence="8">
    <location>
        <begin position="13"/>
        <end position="125"/>
    </location>
</feature>
<dbReference type="InterPro" id="IPR023170">
    <property type="entry name" value="HhH_base_excis_C"/>
</dbReference>
<evidence type="ECO:0000313" key="10">
    <source>
        <dbReference type="Proteomes" id="UP001174909"/>
    </source>
</evidence>
<gene>
    <name evidence="9" type="ORF">GBAR_LOCUS10500</name>
</gene>
<dbReference type="GO" id="GO:0016829">
    <property type="term" value="F:lyase activity"/>
    <property type="evidence" value="ECO:0007669"/>
    <property type="project" value="UniProtKB-KW"/>
</dbReference>
<evidence type="ECO:0000256" key="7">
    <source>
        <dbReference type="SAM" id="MobiDB-lite"/>
    </source>
</evidence>
<dbReference type="AlphaFoldDB" id="A0AA35RVS2"/>
<organism evidence="9 10">
    <name type="scientific">Geodia barretti</name>
    <name type="common">Barrett's horny sponge</name>
    <dbReference type="NCBI Taxonomy" id="519541"/>
    <lineage>
        <taxon>Eukaryota</taxon>
        <taxon>Metazoa</taxon>
        <taxon>Porifera</taxon>
        <taxon>Demospongiae</taxon>
        <taxon>Heteroscleromorpha</taxon>
        <taxon>Tetractinellida</taxon>
        <taxon>Astrophorina</taxon>
        <taxon>Geodiidae</taxon>
        <taxon>Geodia</taxon>
    </lineage>
</organism>
<dbReference type="PANTHER" id="PTHR10242:SF2">
    <property type="entry name" value="N-GLYCOSYLASE_DNA LYASE"/>
    <property type="match status" value="1"/>
</dbReference>
<dbReference type="Gene3D" id="1.10.1670.10">
    <property type="entry name" value="Helix-hairpin-Helix base-excision DNA repair enzymes (C-terminal)"/>
    <property type="match status" value="1"/>
</dbReference>
<dbReference type="EMBL" id="CASHTH010001609">
    <property type="protein sequence ID" value="CAI8017241.1"/>
    <property type="molecule type" value="Genomic_DNA"/>
</dbReference>
<keyword evidence="3" id="KW-0234">DNA repair</keyword>
<dbReference type="InterPro" id="IPR012904">
    <property type="entry name" value="OGG_N"/>
</dbReference>
<dbReference type="GO" id="GO:0003684">
    <property type="term" value="F:damaged DNA binding"/>
    <property type="evidence" value="ECO:0007669"/>
    <property type="project" value="InterPro"/>
</dbReference>
<dbReference type="GO" id="GO:0034039">
    <property type="term" value="F:8-oxo-7,8-dihydroguanine DNA N-glycosylase activity"/>
    <property type="evidence" value="ECO:0007669"/>
    <property type="project" value="TreeGrafter"/>
</dbReference>
<dbReference type="SUPFAM" id="SSF48150">
    <property type="entry name" value="DNA-glycosylase"/>
    <property type="match status" value="1"/>
</dbReference>
<dbReference type="GO" id="GO:0006285">
    <property type="term" value="P:base-excision repair, AP site formation"/>
    <property type="evidence" value="ECO:0007669"/>
    <property type="project" value="TreeGrafter"/>
</dbReference>
<dbReference type="Gene3D" id="1.10.340.30">
    <property type="entry name" value="Hypothetical protein, domain 2"/>
    <property type="match status" value="1"/>
</dbReference>
<evidence type="ECO:0000256" key="2">
    <source>
        <dbReference type="ARBA" id="ARBA00022801"/>
    </source>
</evidence>
<dbReference type="GO" id="GO:0005634">
    <property type="term" value="C:nucleus"/>
    <property type="evidence" value="ECO:0007669"/>
    <property type="project" value="TreeGrafter"/>
</dbReference>
<keyword evidence="2" id="KW-0378">Hydrolase</keyword>
<accession>A0AA35RVS2</accession>
<keyword evidence="1" id="KW-0227">DNA damage</keyword>
<feature type="compositionally biased region" description="Basic residues" evidence="7">
    <location>
        <begin position="284"/>
        <end position="293"/>
    </location>
</feature>
<evidence type="ECO:0000256" key="6">
    <source>
        <dbReference type="ARBA" id="ARBA00023295"/>
    </source>
</evidence>
<evidence type="ECO:0000259" key="8">
    <source>
        <dbReference type="Pfam" id="PF07934"/>
    </source>
</evidence>
<evidence type="ECO:0000256" key="4">
    <source>
        <dbReference type="ARBA" id="ARBA00023239"/>
    </source>
</evidence>
<dbReference type="Proteomes" id="UP001174909">
    <property type="component" value="Unassembled WGS sequence"/>
</dbReference>
<name>A0AA35RVS2_GEOBA</name>